<accession>A0ABU5GB58</accession>
<dbReference type="GeneID" id="92813026"/>
<dbReference type="EMBL" id="JAWNFY010000007">
    <property type="protein sequence ID" value="MDY5146047.1"/>
    <property type="molecule type" value="Genomic_DNA"/>
</dbReference>
<comment type="caution">
    <text evidence="1">The sequence shown here is derived from an EMBL/GenBank/DDBJ whole genome shotgun (WGS) entry which is preliminary data.</text>
</comment>
<organism evidence="1 2">
    <name type="scientific">Actinotignum timonense</name>
    <dbReference type="NCBI Taxonomy" id="1870995"/>
    <lineage>
        <taxon>Bacteria</taxon>
        <taxon>Bacillati</taxon>
        <taxon>Actinomycetota</taxon>
        <taxon>Actinomycetes</taxon>
        <taxon>Actinomycetales</taxon>
        <taxon>Actinomycetaceae</taxon>
        <taxon>Actinotignum</taxon>
    </lineage>
</organism>
<evidence type="ECO:0000313" key="2">
    <source>
        <dbReference type="Proteomes" id="UP001284901"/>
    </source>
</evidence>
<keyword evidence="2" id="KW-1185">Reference proteome</keyword>
<evidence type="ECO:0000313" key="1">
    <source>
        <dbReference type="EMBL" id="MDY5146047.1"/>
    </source>
</evidence>
<name>A0ABU5GB58_9ACTO</name>
<reference evidence="1 2" key="1">
    <citation type="submission" date="2023-10" db="EMBL/GenBank/DDBJ databases">
        <title>Whole Genome based description of the genera Actinobaculum and Actinotignum reveals a complex phylogenetic relationship within the species included in the genus Actinotignum.</title>
        <authorList>
            <person name="Jensen C.S."/>
            <person name="Dargis R."/>
            <person name="Kemp M."/>
            <person name="Christensen J.J."/>
        </authorList>
    </citation>
    <scope>NUCLEOTIDE SEQUENCE [LARGE SCALE GENOMIC DNA]</scope>
    <source>
        <strain evidence="1 2">SLA_B089</strain>
    </source>
</reference>
<proteinExistence type="predicted"/>
<dbReference type="Proteomes" id="UP001284901">
    <property type="component" value="Unassembled WGS sequence"/>
</dbReference>
<gene>
    <name evidence="1" type="ORF">R6P33_03265</name>
</gene>
<protein>
    <submittedName>
        <fullName evidence="1">Uncharacterized protein</fullName>
    </submittedName>
</protein>
<dbReference type="RefSeq" id="WP_087071109.1">
    <property type="nucleotide sequence ID" value="NZ_CAUPFC010000021.1"/>
</dbReference>
<sequence length="74" mass="8380">MEIESSAYRHGITAEDIRHAVRNAVKMHYMDGYTLLIGPGQSGQLLELCVSGDERIFHAMKARKKFLRMKGDLS</sequence>